<evidence type="ECO:0000313" key="3">
    <source>
        <dbReference type="Proteomes" id="UP001283361"/>
    </source>
</evidence>
<proteinExistence type="predicted"/>
<gene>
    <name evidence="2" type="ORF">RRG08_060653</name>
</gene>
<dbReference type="Proteomes" id="UP001283361">
    <property type="component" value="Unassembled WGS sequence"/>
</dbReference>
<organism evidence="2 3">
    <name type="scientific">Elysia crispata</name>
    <name type="common">lettuce slug</name>
    <dbReference type="NCBI Taxonomy" id="231223"/>
    <lineage>
        <taxon>Eukaryota</taxon>
        <taxon>Metazoa</taxon>
        <taxon>Spiralia</taxon>
        <taxon>Lophotrochozoa</taxon>
        <taxon>Mollusca</taxon>
        <taxon>Gastropoda</taxon>
        <taxon>Heterobranchia</taxon>
        <taxon>Euthyneura</taxon>
        <taxon>Panpulmonata</taxon>
        <taxon>Sacoglossa</taxon>
        <taxon>Placobranchoidea</taxon>
        <taxon>Plakobranchidae</taxon>
        <taxon>Elysia</taxon>
    </lineage>
</organism>
<accession>A0AAE1E4W0</accession>
<dbReference type="EMBL" id="JAWDGP010001304">
    <property type="protein sequence ID" value="KAK3792958.1"/>
    <property type="molecule type" value="Genomic_DNA"/>
</dbReference>
<evidence type="ECO:0000313" key="2">
    <source>
        <dbReference type="EMBL" id="KAK3792958.1"/>
    </source>
</evidence>
<keyword evidence="3" id="KW-1185">Reference proteome</keyword>
<dbReference type="AlphaFoldDB" id="A0AAE1E4W0"/>
<reference evidence="2" key="1">
    <citation type="journal article" date="2023" name="G3 (Bethesda)">
        <title>A reference genome for the long-term kleptoplast-retaining sea slug Elysia crispata morphotype clarki.</title>
        <authorList>
            <person name="Eastman K.E."/>
            <person name="Pendleton A.L."/>
            <person name="Shaikh M.A."/>
            <person name="Suttiyut T."/>
            <person name="Ogas R."/>
            <person name="Tomko P."/>
            <person name="Gavelis G."/>
            <person name="Widhalm J.R."/>
            <person name="Wisecaver J.H."/>
        </authorList>
    </citation>
    <scope>NUCLEOTIDE SEQUENCE</scope>
    <source>
        <strain evidence="2">ECLA1</strain>
    </source>
</reference>
<sequence length="145" mass="16256">MYEQEGTVVTSSQGGTEAFGQDPAQYGPLGRNSCYQLSRRDWSVWTGPCTVRPARKEQLLPALKAGLERLDDDDDDGPPRTDNHKTCIIRCHMITRNEQGYEMRTKKKMKTWAYIYGGLGTLWGRRQVGRDPGAGDIFTPGSTID</sequence>
<feature type="region of interest" description="Disordered" evidence="1">
    <location>
        <begin position="1"/>
        <end position="24"/>
    </location>
</feature>
<protein>
    <submittedName>
        <fullName evidence="2">Uncharacterized protein</fullName>
    </submittedName>
</protein>
<comment type="caution">
    <text evidence="2">The sequence shown here is derived from an EMBL/GenBank/DDBJ whole genome shotgun (WGS) entry which is preliminary data.</text>
</comment>
<name>A0AAE1E4W0_9GAST</name>
<evidence type="ECO:0000256" key="1">
    <source>
        <dbReference type="SAM" id="MobiDB-lite"/>
    </source>
</evidence>